<dbReference type="Proteomes" id="UP000239477">
    <property type="component" value="Chromosome"/>
</dbReference>
<dbReference type="EMBL" id="CP023270">
    <property type="protein sequence ID" value="AVJ28172.1"/>
    <property type="molecule type" value="Genomic_DNA"/>
</dbReference>
<organism evidence="1 2">
    <name type="scientific">Achromobacter spanius</name>
    <dbReference type="NCBI Taxonomy" id="217203"/>
    <lineage>
        <taxon>Bacteria</taxon>
        <taxon>Pseudomonadati</taxon>
        <taxon>Pseudomonadota</taxon>
        <taxon>Betaproteobacteria</taxon>
        <taxon>Burkholderiales</taxon>
        <taxon>Alcaligenaceae</taxon>
        <taxon>Achromobacter</taxon>
    </lineage>
</organism>
<keyword evidence="2" id="KW-1185">Reference proteome</keyword>
<dbReference type="RefSeq" id="WP_105238979.1">
    <property type="nucleotide sequence ID" value="NZ_CP023270.1"/>
</dbReference>
<proteinExistence type="predicted"/>
<evidence type="ECO:0000313" key="2">
    <source>
        <dbReference type="Proteomes" id="UP000239477"/>
    </source>
</evidence>
<reference evidence="1 2" key="1">
    <citation type="submission" date="2017-09" db="EMBL/GenBank/DDBJ databases">
        <title>Genomic, metabolic, and phenotypic characteristics of bacterial isolates from the natural microbiome of the model nematode Caenorhabditis elegans.</title>
        <authorList>
            <person name="Zimmermann J."/>
            <person name="Obeng N."/>
            <person name="Yang W."/>
            <person name="Obeng O."/>
            <person name="Kissoyan K."/>
            <person name="Pees B."/>
            <person name="Dirksen P."/>
            <person name="Hoppner M."/>
            <person name="Franke A."/>
            <person name="Rosenstiel P."/>
            <person name="Leippe M."/>
            <person name="Dierking K."/>
            <person name="Kaleta C."/>
            <person name="Schulenburg H."/>
        </authorList>
    </citation>
    <scope>NUCLEOTIDE SEQUENCE [LARGE SCALE GENOMIC DNA]</scope>
    <source>
        <strain evidence="1 2">MYb73</strain>
    </source>
</reference>
<dbReference type="AlphaFoldDB" id="A0A2S0I824"/>
<gene>
    <name evidence="1" type="ORF">CLM73_14195</name>
</gene>
<name>A0A2S0I824_9BURK</name>
<evidence type="ECO:0000313" key="1">
    <source>
        <dbReference type="EMBL" id="AVJ28172.1"/>
    </source>
</evidence>
<dbReference type="OrthoDB" id="8609462at2"/>
<protein>
    <submittedName>
        <fullName evidence="1">Uncharacterized protein</fullName>
    </submittedName>
</protein>
<sequence length="71" mass="8373">MTTTYFGLTVVKDRLVRLDDIRRLPFFSFWEESSRGSALCEGDEGEMFVYLSDWESFSDLFIKTGKHRHSE</sequence>
<accession>A0A2S0I824</accession>